<keyword evidence="1" id="KW-0175">Coiled coil</keyword>
<evidence type="ECO:0000256" key="2">
    <source>
        <dbReference type="SAM" id="MobiDB-lite"/>
    </source>
</evidence>
<evidence type="ECO:0000256" key="1">
    <source>
        <dbReference type="SAM" id="Coils"/>
    </source>
</evidence>
<feature type="region of interest" description="Disordered" evidence="2">
    <location>
        <begin position="1"/>
        <end position="62"/>
    </location>
</feature>
<keyword evidence="4" id="KW-1185">Reference proteome</keyword>
<gene>
    <name evidence="3" type="ORF">DYB32_010240</name>
</gene>
<dbReference type="AlphaFoldDB" id="A0A418AGK2"/>
<dbReference type="PANTHER" id="PTHR37028">
    <property type="entry name" value="UNNAMED PRODUCT-RELATED"/>
    <property type="match status" value="1"/>
</dbReference>
<dbReference type="EMBL" id="QUSY01002945">
    <property type="protein sequence ID" value="RHY19334.1"/>
    <property type="molecule type" value="Genomic_DNA"/>
</dbReference>
<dbReference type="PANTHER" id="PTHR37028:SF4">
    <property type="entry name" value="ALMS MOTIF DOMAIN-CONTAINING PROTEIN"/>
    <property type="match status" value="1"/>
</dbReference>
<feature type="compositionally biased region" description="Basic and acidic residues" evidence="2">
    <location>
        <begin position="75"/>
        <end position="89"/>
    </location>
</feature>
<dbReference type="Proteomes" id="UP000285060">
    <property type="component" value="Unassembled WGS sequence"/>
</dbReference>
<evidence type="ECO:0000313" key="3">
    <source>
        <dbReference type="EMBL" id="RHY19334.1"/>
    </source>
</evidence>
<feature type="region of interest" description="Disordered" evidence="2">
    <location>
        <begin position="75"/>
        <end position="108"/>
    </location>
</feature>
<feature type="region of interest" description="Disordered" evidence="2">
    <location>
        <begin position="474"/>
        <end position="509"/>
    </location>
</feature>
<dbReference type="VEuPathDB" id="FungiDB:H310_03758"/>
<feature type="coiled-coil region" evidence="1">
    <location>
        <begin position="163"/>
        <end position="277"/>
    </location>
</feature>
<comment type="caution">
    <text evidence="3">The sequence shown here is derived from an EMBL/GenBank/DDBJ whole genome shotgun (WGS) entry which is preliminary data.</text>
</comment>
<feature type="compositionally biased region" description="Polar residues" evidence="2">
    <location>
        <begin position="491"/>
        <end position="501"/>
    </location>
</feature>
<accession>A0A418AGK2</accession>
<feature type="compositionally biased region" description="Basic and acidic residues" evidence="2">
    <location>
        <begin position="99"/>
        <end position="108"/>
    </location>
</feature>
<evidence type="ECO:0000313" key="4">
    <source>
        <dbReference type="Proteomes" id="UP000285060"/>
    </source>
</evidence>
<organism evidence="3 4">
    <name type="scientific">Aphanomyces invadans</name>
    <dbReference type="NCBI Taxonomy" id="157072"/>
    <lineage>
        <taxon>Eukaryota</taxon>
        <taxon>Sar</taxon>
        <taxon>Stramenopiles</taxon>
        <taxon>Oomycota</taxon>
        <taxon>Saprolegniomycetes</taxon>
        <taxon>Saprolegniales</taxon>
        <taxon>Verrucalvaceae</taxon>
        <taxon>Aphanomyces</taxon>
    </lineage>
</organism>
<reference evidence="3 4" key="1">
    <citation type="submission" date="2018-08" db="EMBL/GenBank/DDBJ databases">
        <title>Aphanomyces genome sequencing and annotation.</title>
        <authorList>
            <person name="Minardi D."/>
            <person name="Oidtmann B."/>
            <person name="Van Der Giezen M."/>
            <person name="Studholme D.J."/>
        </authorList>
    </citation>
    <scope>NUCLEOTIDE SEQUENCE [LARGE SCALE GENOMIC DNA]</scope>
    <source>
        <strain evidence="3 4">NJM0002</strain>
    </source>
</reference>
<sequence>MVDEIKGILNSSPSKIPVRKGSGGATSSFTLDNKNAPPPAPTESDVSPSKRKSVSPSQKDEIAHRLYAKAMELKEKRDNLYRQPKEECTFKPTINRTASKREDSSDKDRFLALHEQAEDMARRKEELKQSLEAQFTYKPEISNLSRRLSARHDTDVSKSTSRVEELYKNHQEIEAKREEKKKELEKKDAVECTFQPKINKKTKSPPKQPLYDAELLKQKRLEKERKKAELEMAECSFKPQTSAKGKTNDKSFFDRLQEANKKKVERLEALRKAKEERIEQETTFRPAINDSKVKAAKAMEKVPFHERLFNKELLHSQAVEREQKKIELESQECTFKPEIIIAPTVSLDRRGSIFNTKKKQEMLELAEQEKLKKEMEECTFKPQVLVDPALILKEVPQEPVWERLSNDKKQILEDREKRKEELEQQGCTFKPNILGNGCESTRRLSMRRPSSPTLQVILLNPWIVEDDADLCVTQRSPSKSVEKPTDAIEQGASSEATSPSVTGVDDSEPKAILTNLDSWAASFEEKMQQLQ</sequence>
<name>A0A418AGK2_9STRA</name>
<protein>
    <submittedName>
        <fullName evidence="3">Uncharacterized protein</fullName>
    </submittedName>
</protein>
<proteinExistence type="predicted"/>